<evidence type="ECO:0000313" key="2">
    <source>
        <dbReference type="EMBL" id="CAK0763327.1"/>
    </source>
</evidence>
<keyword evidence="1" id="KW-0812">Transmembrane</keyword>
<feature type="transmembrane region" description="Helical" evidence="1">
    <location>
        <begin position="213"/>
        <end position="234"/>
    </location>
</feature>
<proteinExistence type="predicted"/>
<dbReference type="EMBL" id="CAUYUE010000004">
    <property type="protein sequence ID" value="CAK0763327.1"/>
    <property type="molecule type" value="Genomic_DNA"/>
</dbReference>
<evidence type="ECO:0008006" key="4">
    <source>
        <dbReference type="Google" id="ProtNLM"/>
    </source>
</evidence>
<protein>
    <recommendedName>
        <fullName evidence="4">DUF819 family protein</fullName>
    </recommendedName>
</protein>
<keyword evidence="3" id="KW-1185">Reference proteome</keyword>
<feature type="transmembrane region" description="Helical" evidence="1">
    <location>
        <begin position="126"/>
        <end position="143"/>
    </location>
</feature>
<evidence type="ECO:0000313" key="3">
    <source>
        <dbReference type="Proteomes" id="UP001314263"/>
    </source>
</evidence>
<dbReference type="PANTHER" id="PTHR34289:SF8">
    <property type="entry name" value="DUF819 DOMAIN-CONTAINING PROTEIN"/>
    <property type="match status" value="1"/>
</dbReference>
<feature type="transmembrane region" description="Helical" evidence="1">
    <location>
        <begin position="348"/>
        <end position="368"/>
    </location>
</feature>
<keyword evidence="1" id="KW-1133">Transmembrane helix</keyword>
<dbReference type="InterPro" id="IPR008537">
    <property type="entry name" value="DUF819"/>
</dbReference>
<organism evidence="2 3">
    <name type="scientific">Coccomyxa viridis</name>
    <dbReference type="NCBI Taxonomy" id="1274662"/>
    <lineage>
        <taxon>Eukaryota</taxon>
        <taxon>Viridiplantae</taxon>
        <taxon>Chlorophyta</taxon>
        <taxon>core chlorophytes</taxon>
        <taxon>Trebouxiophyceae</taxon>
        <taxon>Trebouxiophyceae incertae sedis</taxon>
        <taxon>Coccomyxaceae</taxon>
        <taxon>Coccomyxa</taxon>
    </lineage>
</organism>
<keyword evidence="1" id="KW-0472">Membrane</keyword>
<reference evidence="2 3" key="1">
    <citation type="submission" date="2023-10" db="EMBL/GenBank/DDBJ databases">
        <authorList>
            <person name="Maclean D."/>
            <person name="Macfadyen A."/>
        </authorList>
    </citation>
    <scope>NUCLEOTIDE SEQUENCE [LARGE SCALE GENOMIC DNA]</scope>
</reference>
<feature type="transmembrane region" description="Helical" evidence="1">
    <location>
        <begin position="179"/>
        <end position="201"/>
    </location>
</feature>
<feature type="transmembrane region" description="Helical" evidence="1">
    <location>
        <begin position="440"/>
        <end position="462"/>
    </location>
</feature>
<gene>
    <name evidence="2" type="ORF">CVIRNUC_003046</name>
</gene>
<accession>A0AAV1HYZ3</accession>
<feature type="transmembrane region" description="Helical" evidence="1">
    <location>
        <begin position="285"/>
        <end position="308"/>
    </location>
</feature>
<feature type="transmembrane region" description="Helical" evidence="1">
    <location>
        <begin position="240"/>
        <end position="264"/>
    </location>
</feature>
<feature type="transmembrane region" description="Helical" evidence="1">
    <location>
        <begin position="314"/>
        <end position="336"/>
    </location>
</feature>
<dbReference type="Pfam" id="PF05684">
    <property type="entry name" value="DUF819"/>
    <property type="match status" value="1"/>
</dbReference>
<name>A0AAV1HYZ3_9CHLO</name>
<dbReference type="PANTHER" id="PTHR34289">
    <property type="entry name" value="PROTEIN, PUTATIVE (DUF819)-RELATED"/>
    <property type="match status" value="1"/>
</dbReference>
<dbReference type="AlphaFoldDB" id="A0AAV1HYZ3"/>
<sequence>MPGMKGIQHDLVACRHGHSLCPFPQRAHLFTPSLSAARLSRVQPSPVRCTERSGQMLPFWPEHSKHSLALHAGRMGRTKQRGCRASALSAIQHSDLAIWTVLSACAAASQVIQVRTKLGSTVGSPILAIIAGLVCSMAGLLPIQSGVYDTIWQSIMPLAAALFLLEADLRGLFSSARDTTVAFVLASVGTLVGTAVAWMALSQRLGAGGWQLAAALTASYIGGSINFAAVSASLATPGPLVAAAMAADNIAMACYLAIISFCPAENVPLRTAANPAALRDAGVKAAVSSESMAMSLAAAMLACCAGLLLDRLILAGSGLGFAALSASAMASVAGMWTAKQGQPANTFAGAEALGGTLMLLFFVTIGAAAGSPGSLLNCGWLAVFMSVQLAVHLLVVLGVGKLAGIPMQALLTASNAAIGGPGTAAAMASSRGWTSQVTPALLTGSLGYSVGTPIGLAVGAFLQHM</sequence>
<feature type="transmembrane region" description="Helical" evidence="1">
    <location>
        <begin position="374"/>
        <end position="397"/>
    </location>
</feature>
<dbReference type="Proteomes" id="UP001314263">
    <property type="component" value="Unassembled WGS sequence"/>
</dbReference>
<comment type="caution">
    <text evidence="2">The sequence shown here is derived from an EMBL/GenBank/DDBJ whole genome shotgun (WGS) entry which is preliminary data.</text>
</comment>
<feature type="transmembrane region" description="Helical" evidence="1">
    <location>
        <begin position="155"/>
        <end position="173"/>
    </location>
</feature>
<evidence type="ECO:0000256" key="1">
    <source>
        <dbReference type="SAM" id="Phobius"/>
    </source>
</evidence>